<evidence type="ECO:0000259" key="11">
    <source>
        <dbReference type="PROSITE" id="PS50922"/>
    </source>
</evidence>
<evidence type="ECO:0000256" key="3">
    <source>
        <dbReference type="ARBA" id="ARBA00004991"/>
    </source>
</evidence>
<evidence type="ECO:0000256" key="10">
    <source>
        <dbReference type="SAM" id="SignalP"/>
    </source>
</evidence>
<feature type="signal peptide" evidence="10">
    <location>
        <begin position="1"/>
        <end position="20"/>
    </location>
</feature>
<name>A0A4E0RYI4_FASHE</name>
<feature type="domain" description="TLC" evidence="11">
    <location>
        <begin position="143"/>
        <end position="357"/>
    </location>
</feature>
<proteinExistence type="predicted"/>
<accession>A0A4E0RYI4</accession>
<keyword evidence="5 9" id="KW-1133">Transmembrane helix</keyword>
<feature type="chain" id="PRO_5020034306" evidence="10">
    <location>
        <begin position="21"/>
        <end position="429"/>
    </location>
</feature>
<evidence type="ECO:0000256" key="9">
    <source>
        <dbReference type="SAM" id="Phobius"/>
    </source>
</evidence>
<dbReference type="InterPro" id="IPR006634">
    <property type="entry name" value="TLC-dom"/>
</dbReference>
<protein>
    <submittedName>
        <fullName evidence="12">LAG1 longevity assurance 1</fullName>
    </submittedName>
</protein>
<feature type="transmembrane region" description="Helical" evidence="9">
    <location>
        <begin position="89"/>
        <end position="110"/>
    </location>
</feature>
<dbReference type="InterPro" id="IPR016439">
    <property type="entry name" value="Lag1/Lac1-like"/>
</dbReference>
<comment type="pathway">
    <text evidence="2">Lipid metabolism; sphingolipid metabolism.</text>
</comment>
<feature type="transmembrane region" description="Helical" evidence="9">
    <location>
        <begin position="140"/>
        <end position="159"/>
    </location>
</feature>
<dbReference type="GO" id="GO:0016020">
    <property type="term" value="C:membrane"/>
    <property type="evidence" value="ECO:0007669"/>
    <property type="project" value="UniProtKB-SubCell"/>
</dbReference>
<evidence type="ECO:0000256" key="5">
    <source>
        <dbReference type="ARBA" id="ARBA00022989"/>
    </source>
</evidence>
<sequence>MFRFLTSLFFCCINISVVYCLKEPPDSVALQQILSDAGYSNWTEAEKFLRTQMNPSLPQFVREFWTMLKHKGAMWNCSAPGPKPPKLQFFFTSHDAAFFIIVLTTSCLLVRLRQRISPMIAQWAICSGVRAQDAIKTPECVWKGLTHAILWLVSFYVVVLSGRYNFFHEPCAVWNGIIWNAHLDKAAIPFDMRLIYGLQLSHYFHALYATLSFETKRADYKATVVHHFVTISLLACSYSLRFFYIGALVLLLHDVSDVLLELTKLNVYFRVRHGKVHNFNKYMSDIGFLIFTISWALCRLYWYPVKVLHACGWCPVIRHGCVDPPLFYPFNGLLWSLQFLHIYWFGFIILLVYKIVTGQIREVEDTREPELHCDHRNGDSCDSIYKNGGTSKANGIIKHRKLFQGPSGDVNNFHGKNSIHSERSTETAL</sequence>
<evidence type="ECO:0000256" key="2">
    <source>
        <dbReference type="ARBA" id="ARBA00004760"/>
    </source>
</evidence>
<keyword evidence="13" id="KW-1185">Reference proteome</keyword>
<evidence type="ECO:0000313" key="13">
    <source>
        <dbReference type="Proteomes" id="UP000230066"/>
    </source>
</evidence>
<feature type="transmembrane region" description="Helical" evidence="9">
    <location>
        <begin position="333"/>
        <end position="353"/>
    </location>
</feature>
<dbReference type="PANTHER" id="PTHR12560">
    <property type="entry name" value="LONGEVITY ASSURANCE FACTOR 1 LAG1"/>
    <property type="match status" value="1"/>
</dbReference>
<evidence type="ECO:0000256" key="6">
    <source>
        <dbReference type="ARBA" id="ARBA00023136"/>
    </source>
</evidence>
<comment type="caution">
    <text evidence="12">The sequence shown here is derived from an EMBL/GenBank/DDBJ whole genome shotgun (WGS) entry which is preliminary data.</text>
</comment>
<dbReference type="AlphaFoldDB" id="A0A4E0RYI4"/>
<organism evidence="12 13">
    <name type="scientific">Fasciola hepatica</name>
    <name type="common">Liver fluke</name>
    <dbReference type="NCBI Taxonomy" id="6192"/>
    <lineage>
        <taxon>Eukaryota</taxon>
        <taxon>Metazoa</taxon>
        <taxon>Spiralia</taxon>
        <taxon>Lophotrochozoa</taxon>
        <taxon>Platyhelminthes</taxon>
        <taxon>Trematoda</taxon>
        <taxon>Digenea</taxon>
        <taxon>Plagiorchiida</taxon>
        <taxon>Echinostomata</taxon>
        <taxon>Echinostomatoidea</taxon>
        <taxon>Fasciolidae</taxon>
        <taxon>Fasciola</taxon>
    </lineage>
</organism>
<keyword evidence="10" id="KW-0732">Signal</keyword>
<dbReference type="Pfam" id="PF03798">
    <property type="entry name" value="TRAM_LAG1_CLN8"/>
    <property type="match status" value="1"/>
</dbReference>
<evidence type="ECO:0000256" key="1">
    <source>
        <dbReference type="ARBA" id="ARBA00004141"/>
    </source>
</evidence>
<reference evidence="12" key="1">
    <citation type="submission" date="2019-03" db="EMBL/GenBank/DDBJ databases">
        <title>Improved annotation for the trematode Fasciola hepatica.</title>
        <authorList>
            <person name="Choi Y.-J."/>
            <person name="Martin J."/>
            <person name="Mitreva M."/>
        </authorList>
    </citation>
    <scope>NUCLEOTIDE SEQUENCE [LARGE SCALE GENOMIC DNA]</scope>
</reference>
<dbReference type="EMBL" id="JXXN02000030">
    <property type="protein sequence ID" value="THD28978.1"/>
    <property type="molecule type" value="Genomic_DNA"/>
</dbReference>
<dbReference type="PROSITE" id="PS50922">
    <property type="entry name" value="TLC"/>
    <property type="match status" value="1"/>
</dbReference>
<evidence type="ECO:0000313" key="12">
    <source>
        <dbReference type="EMBL" id="THD28978.1"/>
    </source>
</evidence>
<keyword evidence="4 7" id="KW-0812">Transmembrane</keyword>
<comment type="pathway">
    <text evidence="3">Sphingolipid metabolism.</text>
</comment>
<evidence type="ECO:0000256" key="8">
    <source>
        <dbReference type="SAM" id="MobiDB-lite"/>
    </source>
</evidence>
<gene>
    <name evidence="12" type="ORF">D915_000161</name>
</gene>
<dbReference type="UniPathway" id="UPA00222"/>
<dbReference type="GO" id="GO:0050291">
    <property type="term" value="F:sphingosine N-acyltransferase activity"/>
    <property type="evidence" value="ECO:0007669"/>
    <property type="project" value="InterPro"/>
</dbReference>
<keyword evidence="6 7" id="KW-0472">Membrane</keyword>
<feature type="compositionally biased region" description="Basic and acidic residues" evidence="8">
    <location>
        <begin position="419"/>
        <end position="429"/>
    </location>
</feature>
<dbReference type="GO" id="GO:0046513">
    <property type="term" value="P:ceramide biosynthetic process"/>
    <property type="evidence" value="ECO:0007669"/>
    <property type="project" value="InterPro"/>
</dbReference>
<dbReference type="PANTHER" id="PTHR12560:SF58">
    <property type="entry name" value="CERAMIDE SYNTHASE 1"/>
    <property type="match status" value="1"/>
</dbReference>
<feature type="transmembrane region" description="Helical" evidence="9">
    <location>
        <begin position="282"/>
        <end position="302"/>
    </location>
</feature>
<dbReference type="SMART" id="SM00724">
    <property type="entry name" value="TLC"/>
    <property type="match status" value="1"/>
</dbReference>
<comment type="subcellular location">
    <subcellularLocation>
        <location evidence="1">Membrane</location>
        <topology evidence="1">Multi-pass membrane protein</topology>
    </subcellularLocation>
</comment>
<feature type="region of interest" description="Disordered" evidence="8">
    <location>
        <begin position="407"/>
        <end position="429"/>
    </location>
</feature>
<evidence type="ECO:0000256" key="4">
    <source>
        <dbReference type="ARBA" id="ARBA00022692"/>
    </source>
</evidence>
<evidence type="ECO:0000256" key="7">
    <source>
        <dbReference type="PROSITE-ProRule" id="PRU00205"/>
    </source>
</evidence>
<dbReference type="Proteomes" id="UP000230066">
    <property type="component" value="Unassembled WGS sequence"/>
</dbReference>